<evidence type="ECO:0000256" key="5">
    <source>
        <dbReference type="ARBA" id="ARBA00023307"/>
    </source>
</evidence>
<dbReference type="InterPro" id="IPR036594">
    <property type="entry name" value="Meth_synthase_dom"/>
</dbReference>
<dbReference type="InterPro" id="IPR038719">
    <property type="entry name" value="Phycobilisome_asu/bsu_sf"/>
</dbReference>
<dbReference type="EC" id="2.1.1.13" evidence="7"/>
<keyword evidence="4" id="KW-0170">Cobalt</keyword>
<dbReference type="InterPro" id="IPR009050">
    <property type="entry name" value="Globin-like_sf"/>
</dbReference>
<dbReference type="InterPro" id="IPR036724">
    <property type="entry name" value="Cobalamin-bd_sf"/>
</dbReference>
<evidence type="ECO:0000256" key="1">
    <source>
        <dbReference type="ARBA" id="ARBA00008182"/>
    </source>
</evidence>
<proteinExistence type="inferred from homology"/>
<gene>
    <name evidence="7" type="ORF">PTI45_00897</name>
</gene>
<dbReference type="PANTHER" id="PTHR45833:SF1">
    <property type="entry name" value="METHIONINE SYNTHASE"/>
    <property type="match status" value="1"/>
</dbReference>
<evidence type="ECO:0000313" key="7">
    <source>
        <dbReference type="EMBL" id="ODP29743.1"/>
    </source>
</evidence>
<keyword evidence="5" id="KW-0089">Bile pigment</keyword>
<evidence type="ECO:0000259" key="6">
    <source>
        <dbReference type="PROSITE" id="PS51332"/>
    </source>
</evidence>
<dbReference type="InterPro" id="IPR006158">
    <property type="entry name" value="Cobalamin-bd"/>
</dbReference>
<dbReference type="Pfam" id="PF02310">
    <property type="entry name" value="B12-binding"/>
    <property type="match status" value="1"/>
</dbReference>
<evidence type="ECO:0000313" key="8">
    <source>
        <dbReference type="Proteomes" id="UP000094578"/>
    </source>
</evidence>
<dbReference type="PATRIC" id="fig|1886670.3.peg.918"/>
<comment type="similarity">
    <text evidence="1">Belongs to the phycobiliprotein family.</text>
</comment>
<organism evidence="7 8">
    <name type="scientific">Paenibacillus nuruki</name>
    <dbReference type="NCBI Taxonomy" id="1886670"/>
    <lineage>
        <taxon>Bacteria</taxon>
        <taxon>Bacillati</taxon>
        <taxon>Bacillota</taxon>
        <taxon>Bacilli</taxon>
        <taxon>Bacillales</taxon>
        <taxon>Paenibacillaceae</taxon>
        <taxon>Paenibacillus</taxon>
    </lineage>
</organism>
<dbReference type="GO" id="GO:0031419">
    <property type="term" value="F:cobalamin binding"/>
    <property type="evidence" value="ECO:0007669"/>
    <property type="project" value="InterPro"/>
</dbReference>
<dbReference type="GO" id="GO:0050667">
    <property type="term" value="P:homocysteine metabolic process"/>
    <property type="evidence" value="ECO:0007669"/>
    <property type="project" value="TreeGrafter"/>
</dbReference>
<keyword evidence="8" id="KW-1185">Reference proteome</keyword>
<dbReference type="STRING" id="1886670.PTI45_00897"/>
<dbReference type="AlphaFoldDB" id="A0A1E3L7R5"/>
<dbReference type="Pfam" id="PF02607">
    <property type="entry name" value="B12-binding_2"/>
    <property type="match status" value="1"/>
</dbReference>
<dbReference type="Proteomes" id="UP000094578">
    <property type="component" value="Unassembled WGS sequence"/>
</dbReference>
<dbReference type="GO" id="GO:0008705">
    <property type="term" value="F:methionine synthase activity"/>
    <property type="evidence" value="ECO:0007669"/>
    <property type="project" value="UniProtKB-EC"/>
</dbReference>
<evidence type="ECO:0000256" key="4">
    <source>
        <dbReference type="ARBA" id="ARBA00023285"/>
    </source>
</evidence>
<dbReference type="Gene3D" id="3.40.50.280">
    <property type="entry name" value="Cobalamin-binding domain"/>
    <property type="match status" value="1"/>
</dbReference>
<protein>
    <submittedName>
        <fullName evidence="7">Methionine synthase</fullName>
        <ecNumber evidence="7">2.1.1.13</ecNumber>
    </submittedName>
</protein>
<name>A0A1E3L7R5_9BACL</name>
<dbReference type="PROSITE" id="PS51332">
    <property type="entry name" value="B12_BINDING"/>
    <property type="match status" value="1"/>
</dbReference>
<dbReference type="GO" id="GO:0046653">
    <property type="term" value="P:tetrahydrofolate metabolic process"/>
    <property type="evidence" value="ECO:0007669"/>
    <property type="project" value="TreeGrafter"/>
</dbReference>
<dbReference type="Gene3D" id="1.10.1240.10">
    <property type="entry name" value="Methionine synthase domain"/>
    <property type="match status" value="1"/>
</dbReference>
<dbReference type="RefSeq" id="WP_069326346.1">
    <property type="nucleotide sequence ID" value="NZ_MDER01000029.1"/>
</dbReference>
<dbReference type="PANTHER" id="PTHR45833">
    <property type="entry name" value="METHIONINE SYNTHASE"/>
    <property type="match status" value="1"/>
</dbReference>
<evidence type="ECO:0000256" key="3">
    <source>
        <dbReference type="ARBA" id="ARBA00022991"/>
    </source>
</evidence>
<keyword evidence="7" id="KW-0489">Methyltransferase</keyword>
<dbReference type="CDD" id="cd02065">
    <property type="entry name" value="B12-binding_like"/>
    <property type="match status" value="1"/>
</dbReference>
<dbReference type="EMBL" id="MDER01000029">
    <property type="protein sequence ID" value="ODP29743.1"/>
    <property type="molecule type" value="Genomic_DNA"/>
</dbReference>
<dbReference type="InterPro" id="IPR050554">
    <property type="entry name" value="Met_Synthase/Corrinoid"/>
</dbReference>
<keyword evidence="3" id="KW-0157">Chromophore</keyword>
<keyword evidence="7" id="KW-0808">Transferase</keyword>
<reference evidence="7 8" key="1">
    <citation type="submission" date="2016-08" db="EMBL/GenBank/DDBJ databases">
        <title>Genome sequencing of Paenibacillus sp. TI45-13ar, isolated from Korean traditional nuruk.</title>
        <authorList>
            <person name="Kim S.-J."/>
        </authorList>
    </citation>
    <scope>NUCLEOTIDE SEQUENCE [LARGE SCALE GENOMIC DNA]</scope>
    <source>
        <strain evidence="7 8">TI45-13ar</strain>
    </source>
</reference>
<dbReference type="GO" id="GO:0046872">
    <property type="term" value="F:metal ion binding"/>
    <property type="evidence" value="ECO:0007669"/>
    <property type="project" value="UniProtKB-KW"/>
</dbReference>
<comment type="caution">
    <text evidence="7">The sequence shown here is derived from an EMBL/GenBank/DDBJ whole genome shotgun (WGS) entry which is preliminary data.</text>
</comment>
<dbReference type="Gene3D" id="1.10.490.20">
    <property type="entry name" value="Phycocyanins"/>
    <property type="match status" value="1"/>
</dbReference>
<evidence type="ECO:0000256" key="2">
    <source>
        <dbReference type="ARBA" id="ARBA00022723"/>
    </source>
</evidence>
<dbReference type="SUPFAM" id="SSF52242">
    <property type="entry name" value="Cobalamin (vitamin B12)-binding domain"/>
    <property type="match status" value="1"/>
</dbReference>
<dbReference type="SUPFAM" id="SSF46458">
    <property type="entry name" value="Globin-like"/>
    <property type="match status" value="1"/>
</dbReference>
<sequence length="364" mass="41447">MALQQEGTAGQQLISEANRFAEKVTQMQYRQQPDLIQRFGPNGRIRTKQDSLYTLSYLAESVLMKSPSLFMNYISWLKVLLNGYRVSEQDLLVNLNAIKKALQKSFDHPHKSNVIDYLDMGIQHVQTTELQSSYIVETSLLGKEAKQYLDCLLRTERKEAYTLIVHLLENDTPIKDIYIHIFQTVQYEIGRLWQTSQINIAQEHFCTAATQSIISRLYPYWISAGQERYRLVAACVGEEQHEIGIRMLADFFEMEGWDTYYLGANVPDHSLLQSIVQHQADIIAISATMTFHVHLVQDLIEKIRAEESTRHVKIIVGGLPFNIDRELWKRVGADGFAPDANKAVEVATSLVALNQSGSQPSVKG</sequence>
<keyword evidence="2" id="KW-0479">Metal-binding</keyword>
<feature type="domain" description="B12-binding" evidence="6">
    <location>
        <begin position="228"/>
        <end position="361"/>
    </location>
</feature>
<dbReference type="InterPro" id="IPR003759">
    <property type="entry name" value="Cbl-bd_cap"/>
</dbReference>
<dbReference type="GO" id="GO:0005829">
    <property type="term" value="C:cytosol"/>
    <property type="evidence" value="ECO:0007669"/>
    <property type="project" value="TreeGrafter"/>
</dbReference>
<accession>A0A1E3L7R5</accession>
<dbReference type="GO" id="GO:0032259">
    <property type="term" value="P:methylation"/>
    <property type="evidence" value="ECO:0007669"/>
    <property type="project" value="UniProtKB-KW"/>
</dbReference>